<name>A0ABX0SCG9_9ACTN</name>
<protein>
    <submittedName>
        <fullName evidence="1">Uncharacterized protein</fullName>
    </submittedName>
</protein>
<dbReference type="Proteomes" id="UP000749311">
    <property type="component" value="Unassembled WGS sequence"/>
</dbReference>
<reference evidence="1 2" key="1">
    <citation type="submission" date="2020-02" db="EMBL/GenBank/DDBJ databases">
        <title>Sequencing the genomes of 1000 actinobacteria strains.</title>
        <authorList>
            <person name="Klenk H.-P."/>
        </authorList>
    </citation>
    <scope>NUCLEOTIDE SEQUENCE [LARGE SCALE GENOMIC DNA]</scope>
    <source>
        <strain evidence="1 2">DSM 19609</strain>
    </source>
</reference>
<sequence length="102" mass="11882">MAQYICEAQYPVFNIGMRPLSNEQLRELYGYYVTESVPCVEDHGYEVDVPSEDVFIETFNSPQIWSPTMQLSREVGTTLTQEELDAVEETCESDDIFEELWR</sequence>
<proteinExistence type="predicted"/>
<dbReference type="EMBL" id="JAAMOZ010000001">
    <property type="protein sequence ID" value="NIH55619.1"/>
    <property type="molecule type" value="Genomic_DNA"/>
</dbReference>
<accession>A0ABX0SCG9</accession>
<organism evidence="1 2">
    <name type="scientific">Brooklawnia cerclae</name>
    <dbReference type="NCBI Taxonomy" id="349934"/>
    <lineage>
        <taxon>Bacteria</taxon>
        <taxon>Bacillati</taxon>
        <taxon>Actinomycetota</taxon>
        <taxon>Actinomycetes</taxon>
        <taxon>Propionibacteriales</taxon>
        <taxon>Propionibacteriaceae</taxon>
        <taxon>Brooklawnia</taxon>
    </lineage>
</organism>
<evidence type="ECO:0000313" key="1">
    <source>
        <dbReference type="EMBL" id="NIH55619.1"/>
    </source>
</evidence>
<gene>
    <name evidence="1" type="ORF">FB473_000264</name>
</gene>
<evidence type="ECO:0000313" key="2">
    <source>
        <dbReference type="Proteomes" id="UP000749311"/>
    </source>
</evidence>
<dbReference type="RefSeq" id="WP_167164111.1">
    <property type="nucleotide sequence ID" value="NZ_BAAAOO010000012.1"/>
</dbReference>
<comment type="caution">
    <text evidence="1">The sequence shown here is derived from an EMBL/GenBank/DDBJ whole genome shotgun (WGS) entry which is preliminary data.</text>
</comment>
<keyword evidence="2" id="KW-1185">Reference proteome</keyword>